<protein>
    <recommendedName>
        <fullName evidence="2">Protein kinase domain-containing protein</fullName>
    </recommendedName>
</protein>
<dbReference type="InterPro" id="IPR000719">
    <property type="entry name" value="Prot_kinase_dom"/>
</dbReference>
<keyword evidence="4" id="KW-1185">Reference proteome</keyword>
<evidence type="ECO:0000256" key="1">
    <source>
        <dbReference type="SAM" id="MobiDB-lite"/>
    </source>
</evidence>
<dbReference type="SUPFAM" id="SSF56112">
    <property type="entry name" value="Protein kinase-like (PK-like)"/>
    <property type="match status" value="1"/>
</dbReference>
<accession>A0ABR0KNL6</accession>
<feature type="domain" description="Protein kinase" evidence="2">
    <location>
        <begin position="211"/>
        <end position="549"/>
    </location>
</feature>
<reference evidence="3 4" key="1">
    <citation type="submission" date="2023-08" db="EMBL/GenBank/DDBJ databases">
        <title>Black Yeasts Isolated from many extreme environments.</title>
        <authorList>
            <person name="Coleine C."/>
            <person name="Stajich J.E."/>
            <person name="Selbmann L."/>
        </authorList>
    </citation>
    <scope>NUCLEOTIDE SEQUENCE [LARGE SCALE GENOMIC DNA]</scope>
    <source>
        <strain evidence="3 4">CCFEE 5885</strain>
    </source>
</reference>
<organism evidence="3 4">
    <name type="scientific">Lithohypha guttulata</name>
    <dbReference type="NCBI Taxonomy" id="1690604"/>
    <lineage>
        <taxon>Eukaryota</taxon>
        <taxon>Fungi</taxon>
        <taxon>Dikarya</taxon>
        <taxon>Ascomycota</taxon>
        <taxon>Pezizomycotina</taxon>
        <taxon>Eurotiomycetes</taxon>
        <taxon>Chaetothyriomycetidae</taxon>
        <taxon>Chaetothyriales</taxon>
        <taxon>Trichomeriaceae</taxon>
        <taxon>Lithohypha</taxon>
    </lineage>
</organism>
<dbReference type="CDD" id="cd00180">
    <property type="entry name" value="PKc"/>
    <property type="match status" value="1"/>
</dbReference>
<dbReference type="PANTHER" id="PTHR24359:SF1">
    <property type="entry name" value="INHIBITOR OF NUCLEAR FACTOR KAPPA-B KINASE EPSILON SUBUNIT HOMOLOG 1-RELATED"/>
    <property type="match status" value="1"/>
</dbReference>
<dbReference type="Gene3D" id="1.10.510.10">
    <property type="entry name" value="Transferase(Phosphotransferase) domain 1"/>
    <property type="match status" value="1"/>
</dbReference>
<sequence>MSKDRMSALFLELNFSYAKYDPHPMNNPQKCLAKIREDLRARRITTKSRTKDVWFLPFQFLRHYFSSQLIRYIIDCEIHLKPNSELHRLLQHDEEEKDGFIGHIDLWGKHLLASCIEEELDFVYLYRFWKHEPPIGDGNINAKDIDPLIAANPIAEHKTRFEHFLTTLDSVKAHRFKEPQRQEQLHAPLRTAVNRRQHEKIAAGVIVPILYQSQSPIDCGGSGQVYEVKVHPDHHGFSPDREEVFALKVITRNSVVHDIEQESRILEKLSTVPHPHLTPHLGSWSQEDQCSILMPLAKENLHDFLRGAETPTWDTSFVLWFLSQMTGLTDAVNHIHNLGPAKLGPVDPKAKVNGNRDNTGYHHDLKLTNILVFDHDVLKISDFGTARIQQVSGSTDGKSHQTIHLMGDPDYAAPDYVLTERASRPHDVWALGCIFLEMLVWACGDADCPQGKRRSAVERFHTHRTYAKETQDRKHKNASFFWYKDGNCALKQTVKDTIVDLEPCLSSTYVFSKLLEVVQSMLYIHVKSDKHPQGRPNITKVRTELEKLLAQARVDLSDDPNCYRFPGGRTSTPTFGDTSTVDGRNDFLHPMSRLSKSRRNSISTFPPWNIHQDPEVAPEPITRPSAPDAAGDTLQTGEQFPTLPPQSLVGDGSLRPAAPIMGSVLDHDTDLHSPIEGLNHVLHSSAH</sequence>
<dbReference type="PROSITE" id="PS50011">
    <property type="entry name" value="PROTEIN_KINASE_DOM"/>
    <property type="match status" value="1"/>
</dbReference>
<evidence type="ECO:0000313" key="3">
    <source>
        <dbReference type="EMBL" id="KAK5102149.1"/>
    </source>
</evidence>
<gene>
    <name evidence="3" type="ORF">LTR24_000380</name>
</gene>
<proteinExistence type="predicted"/>
<dbReference type="Gene3D" id="3.30.200.20">
    <property type="entry name" value="Phosphorylase Kinase, domain 1"/>
    <property type="match status" value="1"/>
</dbReference>
<feature type="region of interest" description="Disordered" evidence="1">
    <location>
        <begin position="619"/>
        <end position="646"/>
    </location>
</feature>
<dbReference type="InterPro" id="IPR011009">
    <property type="entry name" value="Kinase-like_dom_sf"/>
</dbReference>
<dbReference type="EMBL" id="JAVRRG010000003">
    <property type="protein sequence ID" value="KAK5102149.1"/>
    <property type="molecule type" value="Genomic_DNA"/>
</dbReference>
<dbReference type="Pfam" id="PF00069">
    <property type="entry name" value="Pkinase"/>
    <property type="match status" value="1"/>
</dbReference>
<comment type="caution">
    <text evidence="3">The sequence shown here is derived from an EMBL/GenBank/DDBJ whole genome shotgun (WGS) entry which is preliminary data.</text>
</comment>
<evidence type="ECO:0000259" key="2">
    <source>
        <dbReference type="PROSITE" id="PS50011"/>
    </source>
</evidence>
<dbReference type="PANTHER" id="PTHR24359">
    <property type="entry name" value="SERINE/THREONINE-PROTEIN KINASE SBK1"/>
    <property type="match status" value="1"/>
</dbReference>
<dbReference type="Proteomes" id="UP001345013">
    <property type="component" value="Unassembled WGS sequence"/>
</dbReference>
<evidence type="ECO:0000313" key="4">
    <source>
        <dbReference type="Proteomes" id="UP001345013"/>
    </source>
</evidence>
<name>A0ABR0KNL6_9EURO</name>
<dbReference type="SMART" id="SM00220">
    <property type="entry name" value="S_TKc"/>
    <property type="match status" value="1"/>
</dbReference>